<dbReference type="EMBL" id="CAADJE010000044">
    <property type="protein sequence ID" value="VFS94654.1"/>
    <property type="molecule type" value="Genomic_DNA"/>
</dbReference>
<accession>A0A485DDP1</accession>
<proteinExistence type="predicted"/>
<feature type="region of interest" description="Disordered" evidence="1">
    <location>
        <begin position="48"/>
        <end position="71"/>
    </location>
</feature>
<name>A0A485DDP1_RAOPL</name>
<reference evidence="2 3" key="1">
    <citation type="submission" date="2019-03" db="EMBL/GenBank/DDBJ databases">
        <authorList>
            <consortium name="Pathogen Informatics"/>
        </authorList>
    </citation>
    <scope>NUCLEOTIDE SEQUENCE [LARGE SCALE GENOMIC DNA]</scope>
    <source>
        <strain evidence="2 3">NCTC12998</strain>
    </source>
</reference>
<dbReference type="GO" id="GO:0005886">
    <property type="term" value="C:plasma membrane"/>
    <property type="evidence" value="ECO:0007669"/>
    <property type="project" value="TreeGrafter"/>
</dbReference>
<dbReference type="Proteomes" id="UP000345637">
    <property type="component" value="Unassembled WGS sequence"/>
</dbReference>
<dbReference type="PANTHER" id="PTHR30158">
    <property type="entry name" value="ACRA/E-RELATED COMPONENT OF DRUG EFFLUX TRANSPORTER"/>
    <property type="match status" value="1"/>
</dbReference>
<protein>
    <submittedName>
        <fullName evidence="2">Efflux pump periplasmic linker BepF</fullName>
    </submittedName>
</protein>
<dbReference type="Gene3D" id="1.10.287.470">
    <property type="entry name" value="Helix hairpin bin"/>
    <property type="match status" value="1"/>
</dbReference>
<dbReference type="AlphaFoldDB" id="A0A485DDP1"/>
<sequence>MQRDVAAAAVEQAKARVTTQQITLEYTRIDSPVSGRIGHSRFHVGSLVGPTSGHAGGYRPARPDSRLFRLR</sequence>
<dbReference type="Gene3D" id="2.40.50.100">
    <property type="match status" value="1"/>
</dbReference>
<dbReference type="PANTHER" id="PTHR30158:SF3">
    <property type="entry name" value="MULTIDRUG EFFLUX PUMP SUBUNIT ACRA-RELATED"/>
    <property type="match status" value="1"/>
</dbReference>
<gene>
    <name evidence="2" type="primary">bepF_3</name>
    <name evidence="2" type="ORF">NCTC12998_08106</name>
</gene>
<dbReference type="GO" id="GO:0046677">
    <property type="term" value="P:response to antibiotic"/>
    <property type="evidence" value="ECO:0007669"/>
    <property type="project" value="TreeGrafter"/>
</dbReference>
<dbReference type="SUPFAM" id="SSF111369">
    <property type="entry name" value="HlyD-like secretion proteins"/>
    <property type="match status" value="1"/>
</dbReference>
<feature type="compositionally biased region" description="Basic and acidic residues" evidence="1">
    <location>
        <begin position="61"/>
        <end position="71"/>
    </location>
</feature>
<organism evidence="2 3">
    <name type="scientific">Raoultella planticola</name>
    <name type="common">Klebsiella planticola</name>
    <dbReference type="NCBI Taxonomy" id="575"/>
    <lineage>
        <taxon>Bacteria</taxon>
        <taxon>Pseudomonadati</taxon>
        <taxon>Pseudomonadota</taxon>
        <taxon>Gammaproteobacteria</taxon>
        <taxon>Enterobacterales</taxon>
        <taxon>Enterobacteriaceae</taxon>
        <taxon>Klebsiella/Raoultella group</taxon>
        <taxon>Raoultella</taxon>
    </lineage>
</organism>
<dbReference type="GO" id="GO:0015721">
    <property type="term" value="P:bile acid and bile salt transport"/>
    <property type="evidence" value="ECO:0007669"/>
    <property type="project" value="TreeGrafter"/>
</dbReference>
<evidence type="ECO:0000313" key="3">
    <source>
        <dbReference type="Proteomes" id="UP000345637"/>
    </source>
</evidence>
<evidence type="ECO:0000313" key="2">
    <source>
        <dbReference type="EMBL" id="VFS94654.1"/>
    </source>
</evidence>
<evidence type="ECO:0000256" key="1">
    <source>
        <dbReference type="SAM" id="MobiDB-lite"/>
    </source>
</evidence>